<dbReference type="RefSeq" id="WP_264982858.1">
    <property type="nucleotide sequence ID" value="NZ_AP026708.1"/>
</dbReference>
<evidence type="ECO:0000256" key="1">
    <source>
        <dbReference type="ARBA" id="ARBA00023239"/>
    </source>
</evidence>
<feature type="domain" description="Amidohydrolase-related" evidence="2">
    <location>
        <begin position="37"/>
        <end position="237"/>
    </location>
</feature>
<keyword evidence="4" id="KW-1185">Reference proteome</keyword>
<evidence type="ECO:0000313" key="3">
    <source>
        <dbReference type="EMBL" id="BDQ32795.1"/>
    </source>
</evidence>
<gene>
    <name evidence="3" type="ORF">JCM14722_03370</name>
</gene>
<accession>A0ABN6RRZ4</accession>
<name>A0ABN6RRZ4_9BACT</name>
<dbReference type="InterPro" id="IPR006680">
    <property type="entry name" value="Amidohydro-rel"/>
</dbReference>
<dbReference type="PANTHER" id="PTHR21240:SF28">
    <property type="entry name" value="ISO-OROTATE DECARBOXYLASE (EUROFUNG)"/>
    <property type="match status" value="1"/>
</dbReference>
<dbReference type="PANTHER" id="PTHR21240">
    <property type="entry name" value="2-AMINO-3-CARBOXYLMUCONATE-6-SEMIALDEHYDE DECARBOXYLASE"/>
    <property type="match status" value="1"/>
</dbReference>
<proteinExistence type="predicted"/>
<dbReference type="InterPro" id="IPR032466">
    <property type="entry name" value="Metal_Hydrolase"/>
</dbReference>
<protein>
    <submittedName>
        <fullName evidence="3">Amidohydrolase</fullName>
    </submittedName>
</protein>
<dbReference type="EMBL" id="AP026708">
    <property type="protein sequence ID" value="BDQ32795.1"/>
    <property type="molecule type" value="Genomic_DNA"/>
</dbReference>
<dbReference type="SUPFAM" id="SSF51556">
    <property type="entry name" value="Metallo-dependent hydrolases"/>
    <property type="match status" value="1"/>
</dbReference>
<dbReference type="InterPro" id="IPR032465">
    <property type="entry name" value="ACMSD"/>
</dbReference>
<keyword evidence="1" id="KW-0456">Lyase</keyword>
<organism evidence="3 4">
    <name type="scientific">Pseudodesulfovibrio portus</name>
    <dbReference type="NCBI Taxonomy" id="231439"/>
    <lineage>
        <taxon>Bacteria</taxon>
        <taxon>Pseudomonadati</taxon>
        <taxon>Thermodesulfobacteriota</taxon>
        <taxon>Desulfovibrionia</taxon>
        <taxon>Desulfovibrionales</taxon>
        <taxon>Desulfovibrionaceae</taxon>
    </lineage>
</organism>
<reference evidence="3" key="1">
    <citation type="submission" date="2022-08" db="EMBL/GenBank/DDBJ databases">
        <title>Genome Sequence of the sulphate-reducing bacterium, Pseudodesulfovibrio portus JCM14722.</title>
        <authorList>
            <person name="Kondo R."/>
            <person name="Kataoka T."/>
        </authorList>
    </citation>
    <scope>NUCLEOTIDE SEQUENCE</scope>
    <source>
        <strain evidence="3">JCM 14722</strain>
    </source>
</reference>
<dbReference type="CDD" id="cd01292">
    <property type="entry name" value="metallo-dependent_hydrolases"/>
    <property type="match status" value="1"/>
</dbReference>
<dbReference type="Gene3D" id="3.20.20.140">
    <property type="entry name" value="Metal-dependent hydrolases"/>
    <property type="match status" value="1"/>
</dbReference>
<sequence>MRLDVHAHAFHPKIAHKVVAQLEEHYAIKPVGTGKADDLVARLDKAGLDKAVVLTAATSPDQVVPANNWAIGLKRSEPRFIPFGTVHPGYDRIEEELDRLEENGIKGLKFHADFQGYRMDDESLYRVMEMVGDRFVCMFHVGDTLPPEENPSCPKKMAALRKAFPGPVMIAAHMGGYQHWEYALEHLAGTDVFVDCSSVFDFVDDYQLGRLFNGFDREHILFGSDYPLFDAEAEIQAVSRRLGMNDSRLDELLSLAGNLFE</sequence>
<dbReference type="Pfam" id="PF04909">
    <property type="entry name" value="Amidohydro_2"/>
    <property type="match status" value="1"/>
</dbReference>
<dbReference type="Proteomes" id="UP001061361">
    <property type="component" value="Chromosome"/>
</dbReference>
<evidence type="ECO:0000259" key="2">
    <source>
        <dbReference type="Pfam" id="PF04909"/>
    </source>
</evidence>
<evidence type="ECO:0000313" key="4">
    <source>
        <dbReference type="Proteomes" id="UP001061361"/>
    </source>
</evidence>